<protein>
    <submittedName>
        <fullName evidence="2">Uncharacterized protein</fullName>
    </submittedName>
</protein>
<proteinExistence type="predicted"/>
<reference evidence="2 3" key="1">
    <citation type="submission" date="2019-09" db="EMBL/GenBank/DDBJ databases">
        <title>Draft genome of the ectomycorrhizal ascomycete Sphaerosporella brunnea.</title>
        <authorList>
            <consortium name="DOE Joint Genome Institute"/>
            <person name="Benucci G.M."/>
            <person name="Marozzi G."/>
            <person name="Antonielli L."/>
            <person name="Sanchez S."/>
            <person name="Marco P."/>
            <person name="Wang X."/>
            <person name="Falini L.B."/>
            <person name="Barry K."/>
            <person name="Haridas S."/>
            <person name="Lipzen A."/>
            <person name="Labutti K."/>
            <person name="Grigoriev I.V."/>
            <person name="Murat C."/>
            <person name="Martin F."/>
            <person name="Albertini E."/>
            <person name="Donnini D."/>
            <person name="Bonito G."/>
        </authorList>
    </citation>
    <scope>NUCLEOTIDE SEQUENCE [LARGE SCALE GENOMIC DNA]</scope>
    <source>
        <strain evidence="2 3">Sb_GMNB300</strain>
    </source>
</reference>
<feature type="compositionally biased region" description="Low complexity" evidence="1">
    <location>
        <begin position="226"/>
        <end position="246"/>
    </location>
</feature>
<sequence length="246" mass="26101">MKPIPSGGLDNLPSHRQRLHQYNVYSSESPACPSTYSNRPLSRRSFLFRINIPLLLLPLPAASPFFAYLLNLNRQPSCFFFFAALSDPLSCNSTQPTNRLPFFPRSSTTVNMPGVPPNALNLLKRLGRSILGKKKNKKSGKTKDEGAKDNDNVPPKPIEGEGASSTQLPPTEGPPKIEDTPAPESAADAGPVKDTAVTGEEPKKAEEEEKAEEAAAAKETKKEDAAPAAPAATAAPAAAAAATTTA</sequence>
<dbReference type="OrthoDB" id="5429050at2759"/>
<dbReference type="AlphaFoldDB" id="A0A5J5ENI7"/>
<comment type="caution">
    <text evidence="2">The sequence shown here is derived from an EMBL/GenBank/DDBJ whole genome shotgun (WGS) entry which is preliminary data.</text>
</comment>
<accession>A0A5J5ENI7</accession>
<dbReference type="Proteomes" id="UP000326924">
    <property type="component" value="Unassembled WGS sequence"/>
</dbReference>
<evidence type="ECO:0000313" key="3">
    <source>
        <dbReference type="Proteomes" id="UP000326924"/>
    </source>
</evidence>
<organism evidence="2 3">
    <name type="scientific">Sphaerosporella brunnea</name>
    <dbReference type="NCBI Taxonomy" id="1250544"/>
    <lineage>
        <taxon>Eukaryota</taxon>
        <taxon>Fungi</taxon>
        <taxon>Dikarya</taxon>
        <taxon>Ascomycota</taxon>
        <taxon>Pezizomycotina</taxon>
        <taxon>Pezizomycetes</taxon>
        <taxon>Pezizales</taxon>
        <taxon>Pyronemataceae</taxon>
        <taxon>Sphaerosporella</taxon>
    </lineage>
</organism>
<dbReference type="InParanoid" id="A0A5J5ENI7"/>
<keyword evidence="3" id="KW-1185">Reference proteome</keyword>
<dbReference type="EMBL" id="VXIS01000196">
    <property type="protein sequence ID" value="KAA8897606.1"/>
    <property type="molecule type" value="Genomic_DNA"/>
</dbReference>
<feature type="compositionally biased region" description="Basic and acidic residues" evidence="1">
    <location>
        <begin position="141"/>
        <end position="151"/>
    </location>
</feature>
<evidence type="ECO:0000313" key="2">
    <source>
        <dbReference type="EMBL" id="KAA8897606.1"/>
    </source>
</evidence>
<name>A0A5J5ENI7_9PEZI</name>
<feature type="compositionally biased region" description="Basic and acidic residues" evidence="1">
    <location>
        <begin position="200"/>
        <end position="225"/>
    </location>
</feature>
<feature type="compositionally biased region" description="Basic residues" evidence="1">
    <location>
        <begin position="131"/>
        <end position="140"/>
    </location>
</feature>
<evidence type="ECO:0000256" key="1">
    <source>
        <dbReference type="SAM" id="MobiDB-lite"/>
    </source>
</evidence>
<feature type="region of interest" description="Disordered" evidence="1">
    <location>
        <begin position="131"/>
        <end position="246"/>
    </location>
</feature>
<gene>
    <name evidence="2" type="ORF">FN846DRAFT_963467</name>
</gene>